<evidence type="ECO:0000256" key="9">
    <source>
        <dbReference type="ARBA" id="ARBA00040965"/>
    </source>
</evidence>
<dbReference type="EC" id="2.5.1.59" evidence="3"/>
<keyword evidence="15" id="KW-1185">Reference proteome</keyword>
<dbReference type="GO" id="GO:0005953">
    <property type="term" value="C:CAAX-protein geranylgeranyltransferase complex"/>
    <property type="evidence" value="ECO:0007669"/>
    <property type="project" value="TreeGrafter"/>
</dbReference>
<dbReference type="GO" id="GO:0005965">
    <property type="term" value="C:protein farnesyltransferase complex"/>
    <property type="evidence" value="ECO:0007669"/>
    <property type="project" value="TreeGrafter"/>
</dbReference>
<evidence type="ECO:0000313" key="15">
    <source>
        <dbReference type="Proteomes" id="UP000757232"/>
    </source>
</evidence>
<dbReference type="EMBL" id="LNZH02000200">
    <property type="protein sequence ID" value="OCB86604.1"/>
    <property type="molecule type" value="Genomic_DNA"/>
</dbReference>
<dbReference type="Pfam" id="PF01239">
    <property type="entry name" value="PPTA"/>
    <property type="match status" value="5"/>
</dbReference>
<evidence type="ECO:0000256" key="3">
    <source>
        <dbReference type="ARBA" id="ARBA00012700"/>
    </source>
</evidence>
<proteinExistence type="inferred from homology"/>
<protein>
    <recommendedName>
        <fullName evidence="9">Protein farnesyltransferase/geranylgeranyltransferase type-1 subunit alpha</fullName>
        <ecNumber evidence="4">2.5.1.58</ecNumber>
        <ecNumber evidence="3">2.5.1.59</ecNumber>
    </recommendedName>
    <alternativeName>
        <fullName evidence="12">CAAX farnesyltransferase subunit alpha</fullName>
    </alternativeName>
    <alternativeName>
        <fullName evidence="11">FTase-alpha</fullName>
    </alternativeName>
    <alternativeName>
        <fullName evidence="10">Ras proteins prenyltransferase subunit alpha</fullName>
    </alternativeName>
    <alternativeName>
        <fullName evidence="13">Type I protein geranyl-geranyltransferase subunit alpha</fullName>
    </alternativeName>
</protein>
<gene>
    <name evidence="14" type="ORF">A7U60_g6282</name>
</gene>
<dbReference type="EC" id="2.5.1.58" evidence="4"/>
<dbReference type="Gene3D" id="1.25.40.120">
    <property type="entry name" value="Protein prenylyltransferase"/>
    <property type="match status" value="1"/>
</dbReference>
<dbReference type="GO" id="GO:0004660">
    <property type="term" value="F:protein farnesyltransferase activity"/>
    <property type="evidence" value="ECO:0007669"/>
    <property type="project" value="UniProtKB-EC"/>
</dbReference>
<evidence type="ECO:0000256" key="1">
    <source>
        <dbReference type="ARBA" id="ARBA00001946"/>
    </source>
</evidence>
<evidence type="ECO:0000256" key="2">
    <source>
        <dbReference type="ARBA" id="ARBA00006734"/>
    </source>
</evidence>
<keyword evidence="8" id="KW-0460">Magnesium</keyword>
<keyword evidence="7" id="KW-0677">Repeat</keyword>
<reference evidence="14" key="1">
    <citation type="submission" date="2016-06" db="EMBL/GenBank/DDBJ databases">
        <title>Draft Genome sequence of the fungus Inonotus baumii.</title>
        <authorList>
            <person name="Zhu H."/>
            <person name="Lin W."/>
        </authorList>
    </citation>
    <scope>NUCLEOTIDE SEQUENCE</scope>
    <source>
        <strain evidence="14">821</strain>
    </source>
</reference>
<dbReference type="GO" id="GO:0004662">
    <property type="term" value="F:CAAX-protein geranylgeranyltransferase activity"/>
    <property type="evidence" value="ECO:0007669"/>
    <property type="project" value="UniProtKB-EC"/>
</dbReference>
<sequence length="319" mass="37072">MNQALTQLLRSFILKPANKDATDYFRGVVKAGEMSERVLTLTESVIRMNPAHYSAWQYRYRTLLAINAPLDEELELMDELAEKFLKNYQVWHHRRLLLQRGALAKTPAAELAFIARGLSYDAKNYHTWAYRQWILAYFNQDALWEGEMRYIENMLEDDVRNNSAWHHRFFVVFSNGVRKGDEDREDTIRREVSFTKEKIALAPNNASAWNYLRGVLEHSDTPFASLREFVLPYTVPAHSSLDDVRDDSVVDLENPRPSPGADLPCPAAIEFLADIHEAVGDLQLISFRQLWKSLADEHDTIRKRYWEHRISEAQASRDS</sequence>
<evidence type="ECO:0000256" key="12">
    <source>
        <dbReference type="ARBA" id="ARBA00043086"/>
    </source>
</evidence>
<organism evidence="14 15">
    <name type="scientific">Sanghuangporus baumii</name>
    <name type="common">Phellinus baumii</name>
    <dbReference type="NCBI Taxonomy" id="108892"/>
    <lineage>
        <taxon>Eukaryota</taxon>
        <taxon>Fungi</taxon>
        <taxon>Dikarya</taxon>
        <taxon>Basidiomycota</taxon>
        <taxon>Agaricomycotina</taxon>
        <taxon>Agaricomycetes</taxon>
        <taxon>Hymenochaetales</taxon>
        <taxon>Hymenochaetaceae</taxon>
        <taxon>Sanghuangporus</taxon>
    </lineage>
</organism>
<dbReference type="PANTHER" id="PTHR11129">
    <property type="entry name" value="PROTEIN FARNESYLTRANSFERASE ALPHA SUBUNIT/RAB GERANYLGERANYL TRANSFERASE ALPHA SUBUNIT"/>
    <property type="match status" value="1"/>
</dbReference>
<evidence type="ECO:0000256" key="8">
    <source>
        <dbReference type="ARBA" id="ARBA00022842"/>
    </source>
</evidence>
<evidence type="ECO:0000256" key="6">
    <source>
        <dbReference type="ARBA" id="ARBA00022679"/>
    </source>
</evidence>
<dbReference type="AlphaFoldDB" id="A0A9Q5HVA2"/>
<comment type="similarity">
    <text evidence="2">Belongs to the protein prenyltransferase subunit alpha family.</text>
</comment>
<name>A0A9Q5HVA2_SANBA</name>
<dbReference type="InterPro" id="IPR002088">
    <property type="entry name" value="Prenyl_trans_a"/>
</dbReference>
<evidence type="ECO:0000256" key="5">
    <source>
        <dbReference type="ARBA" id="ARBA00022602"/>
    </source>
</evidence>
<dbReference type="PROSITE" id="PS51147">
    <property type="entry name" value="PFTA"/>
    <property type="match status" value="5"/>
</dbReference>
<comment type="cofactor">
    <cofactor evidence="1">
        <name>Mg(2+)</name>
        <dbReference type="ChEBI" id="CHEBI:18420"/>
    </cofactor>
</comment>
<keyword evidence="6" id="KW-0808">Transferase</keyword>
<evidence type="ECO:0000256" key="13">
    <source>
        <dbReference type="ARBA" id="ARBA00043219"/>
    </source>
</evidence>
<evidence type="ECO:0000313" key="14">
    <source>
        <dbReference type="EMBL" id="OCB86604.1"/>
    </source>
</evidence>
<dbReference type="Proteomes" id="UP000757232">
    <property type="component" value="Unassembled WGS sequence"/>
</dbReference>
<comment type="caution">
    <text evidence="14">The sequence shown here is derived from an EMBL/GenBank/DDBJ whole genome shotgun (WGS) entry which is preliminary data.</text>
</comment>
<keyword evidence="5" id="KW-0637">Prenyltransferase</keyword>
<dbReference type="OrthoDB" id="10255768at2759"/>
<accession>A0A9Q5HVA2</accession>
<evidence type="ECO:0000256" key="10">
    <source>
        <dbReference type="ARBA" id="ARBA00041392"/>
    </source>
</evidence>
<evidence type="ECO:0000256" key="7">
    <source>
        <dbReference type="ARBA" id="ARBA00022737"/>
    </source>
</evidence>
<evidence type="ECO:0000256" key="11">
    <source>
        <dbReference type="ARBA" id="ARBA00042436"/>
    </source>
</evidence>
<dbReference type="PANTHER" id="PTHR11129:SF1">
    <property type="entry name" value="PROTEIN FARNESYLTRANSFERASE_GERANYLGERANYLTRANSFERASE TYPE-1 SUBUNIT ALPHA"/>
    <property type="match status" value="1"/>
</dbReference>
<evidence type="ECO:0000256" key="4">
    <source>
        <dbReference type="ARBA" id="ARBA00012702"/>
    </source>
</evidence>
<dbReference type="SUPFAM" id="SSF48439">
    <property type="entry name" value="Protein prenylyltransferase"/>
    <property type="match status" value="1"/>
</dbReference>